<dbReference type="OrthoDB" id="1144324at2"/>
<dbReference type="PANTHER" id="PTHR10900:SF77">
    <property type="entry name" value="FI19380P1"/>
    <property type="match status" value="1"/>
</dbReference>
<feature type="domain" description="FAS1" evidence="2">
    <location>
        <begin position="177"/>
        <end position="328"/>
    </location>
</feature>
<reference evidence="3 4" key="1">
    <citation type="submission" date="2018-09" db="EMBL/GenBank/DDBJ databases">
        <title>Genomic Encyclopedia of Type Strains, Phase III (KMG-III): the genomes of soil and plant-associated and newly described type strains.</title>
        <authorList>
            <person name="Whitman W."/>
        </authorList>
    </citation>
    <scope>NUCLEOTIDE SEQUENCE [LARGE SCALE GENOMIC DNA]</scope>
    <source>
        <strain evidence="3 4">CECT 7938</strain>
    </source>
</reference>
<dbReference type="InterPro" id="IPR036378">
    <property type="entry name" value="FAS1_dom_sf"/>
</dbReference>
<dbReference type="Proteomes" id="UP000286246">
    <property type="component" value="Unassembled WGS sequence"/>
</dbReference>
<dbReference type="GO" id="GO:0005615">
    <property type="term" value="C:extracellular space"/>
    <property type="evidence" value="ECO:0007669"/>
    <property type="project" value="TreeGrafter"/>
</dbReference>
<evidence type="ECO:0000259" key="2">
    <source>
        <dbReference type="PROSITE" id="PS50213"/>
    </source>
</evidence>
<sequence>MKQYQFSYYRYCILVLLGSLVFACKKDDNAVHFDNNSVNFVVADNFNLSAFNAALRVSNMDKELKTGKGPYTLLAPSDDAFSKAGYPSVVKILSERAAIISNIAYYHVLDGKYELDKLPFLFNQELKTRKGKVYATHWVKGADTVLTLNGARVLTQNLPASNGLIQVLDRVMTPYVHDKIVDAINADASISIFARAIKRSAVLSDKVNQGPYTIFAPTNAAMAQMGFTSIQEIEKIGVAELKQVVNYHIVRDRRFVYDYILSTGNTNVSKQTMLDGNNVQIRLIPNANSPGAFSGIALRGLGNTSDVLLQKQDILTGDGVLHIVDQCLRITQ</sequence>
<name>A0A420B7D7_SPHD1</name>
<keyword evidence="1" id="KW-0732">Signal</keyword>
<dbReference type="EMBL" id="RAPY01000002">
    <property type="protein sequence ID" value="RKE52627.1"/>
    <property type="molecule type" value="Genomic_DNA"/>
</dbReference>
<dbReference type="Pfam" id="PF02469">
    <property type="entry name" value="Fasciclin"/>
    <property type="match status" value="2"/>
</dbReference>
<dbReference type="PROSITE" id="PS50213">
    <property type="entry name" value="FAS1"/>
    <property type="match status" value="2"/>
</dbReference>
<organism evidence="3 4">
    <name type="scientific">Sphingobacterium detergens</name>
    <dbReference type="NCBI Taxonomy" id="1145106"/>
    <lineage>
        <taxon>Bacteria</taxon>
        <taxon>Pseudomonadati</taxon>
        <taxon>Bacteroidota</taxon>
        <taxon>Sphingobacteriia</taxon>
        <taxon>Sphingobacteriales</taxon>
        <taxon>Sphingobacteriaceae</taxon>
        <taxon>Sphingobacterium</taxon>
    </lineage>
</organism>
<comment type="caution">
    <text evidence="3">The sequence shown here is derived from an EMBL/GenBank/DDBJ whole genome shotgun (WGS) entry which is preliminary data.</text>
</comment>
<proteinExistence type="predicted"/>
<dbReference type="InterPro" id="IPR050904">
    <property type="entry name" value="Adhesion/Biosynth-related"/>
</dbReference>
<feature type="chain" id="PRO_5019501296" evidence="1">
    <location>
        <begin position="24"/>
        <end position="332"/>
    </location>
</feature>
<gene>
    <name evidence="3" type="ORF">DFQ12_2869</name>
</gene>
<dbReference type="RefSeq" id="WP_120259649.1">
    <property type="nucleotide sequence ID" value="NZ_RAPY01000002.1"/>
</dbReference>
<dbReference type="PANTHER" id="PTHR10900">
    <property type="entry name" value="PERIOSTIN-RELATED"/>
    <property type="match status" value="1"/>
</dbReference>
<evidence type="ECO:0000313" key="3">
    <source>
        <dbReference type="EMBL" id="RKE52627.1"/>
    </source>
</evidence>
<keyword evidence="4" id="KW-1185">Reference proteome</keyword>
<accession>A0A420B7D7</accession>
<evidence type="ECO:0000313" key="4">
    <source>
        <dbReference type="Proteomes" id="UP000286246"/>
    </source>
</evidence>
<evidence type="ECO:0000256" key="1">
    <source>
        <dbReference type="SAM" id="SignalP"/>
    </source>
</evidence>
<dbReference type="Gene3D" id="2.30.180.10">
    <property type="entry name" value="FAS1 domain"/>
    <property type="match status" value="2"/>
</dbReference>
<feature type="domain" description="FAS1" evidence="2">
    <location>
        <begin position="35"/>
        <end position="172"/>
    </location>
</feature>
<protein>
    <submittedName>
        <fullName evidence="3">Fasciclin domain-containing protein</fullName>
    </submittedName>
</protein>
<dbReference type="SUPFAM" id="SSF82153">
    <property type="entry name" value="FAS1 domain"/>
    <property type="match status" value="2"/>
</dbReference>
<dbReference type="SMART" id="SM00554">
    <property type="entry name" value="FAS1"/>
    <property type="match status" value="2"/>
</dbReference>
<dbReference type="PROSITE" id="PS51257">
    <property type="entry name" value="PROKAR_LIPOPROTEIN"/>
    <property type="match status" value="1"/>
</dbReference>
<dbReference type="InterPro" id="IPR000782">
    <property type="entry name" value="FAS1_domain"/>
</dbReference>
<feature type="signal peptide" evidence="1">
    <location>
        <begin position="1"/>
        <end position="23"/>
    </location>
</feature>
<dbReference type="AlphaFoldDB" id="A0A420B7D7"/>